<feature type="compositionally biased region" description="Basic and acidic residues" evidence="3">
    <location>
        <begin position="591"/>
        <end position="600"/>
    </location>
</feature>
<evidence type="ECO:0000313" key="7">
    <source>
        <dbReference type="Proteomes" id="UP000324800"/>
    </source>
</evidence>
<dbReference type="PROSITE" id="PS00028">
    <property type="entry name" value="ZINC_FINGER_C2H2_1"/>
    <property type="match status" value="1"/>
</dbReference>
<dbReference type="InterPro" id="IPR035892">
    <property type="entry name" value="C2_domain_sf"/>
</dbReference>
<dbReference type="AlphaFoldDB" id="A0A5J4WPM5"/>
<dbReference type="InterPro" id="IPR013087">
    <property type="entry name" value="Znf_C2H2_type"/>
</dbReference>
<keyword evidence="1" id="KW-0863">Zinc-finger</keyword>
<dbReference type="OrthoDB" id="67700at2759"/>
<accession>A0A5J4WPM5</accession>
<feature type="compositionally biased region" description="Basic and acidic residues" evidence="3">
    <location>
        <begin position="9"/>
        <end position="26"/>
    </location>
</feature>
<dbReference type="Pfam" id="PF00168">
    <property type="entry name" value="C2"/>
    <property type="match status" value="1"/>
</dbReference>
<keyword evidence="1" id="KW-0862">Zinc</keyword>
<dbReference type="Gene3D" id="2.60.40.150">
    <property type="entry name" value="C2 domain"/>
    <property type="match status" value="1"/>
</dbReference>
<name>A0A5J4WPM5_9EUKA</name>
<dbReference type="CDD" id="cd00030">
    <property type="entry name" value="C2"/>
    <property type="match status" value="1"/>
</dbReference>
<feature type="compositionally biased region" description="Polar residues" evidence="3">
    <location>
        <begin position="471"/>
        <end position="487"/>
    </location>
</feature>
<dbReference type="EMBL" id="SNRW01001317">
    <property type="protein sequence ID" value="KAA6396890.1"/>
    <property type="molecule type" value="Genomic_DNA"/>
</dbReference>
<feature type="compositionally biased region" description="Basic and acidic residues" evidence="3">
    <location>
        <begin position="320"/>
        <end position="331"/>
    </location>
</feature>
<dbReference type="GO" id="GO:0008270">
    <property type="term" value="F:zinc ion binding"/>
    <property type="evidence" value="ECO:0007669"/>
    <property type="project" value="UniProtKB-KW"/>
</dbReference>
<keyword evidence="2" id="KW-0175">Coiled coil</keyword>
<feature type="region of interest" description="Disordered" evidence="3">
    <location>
        <begin position="1"/>
        <end position="32"/>
    </location>
</feature>
<evidence type="ECO:0000313" key="6">
    <source>
        <dbReference type="EMBL" id="KAA6396890.1"/>
    </source>
</evidence>
<feature type="region of interest" description="Disordered" evidence="3">
    <location>
        <begin position="640"/>
        <end position="692"/>
    </location>
</feature>
<gene>
    <name evidence="6" type="ORF">EZS28_007587</name>
</gene>
<evidence type="ECO:0000256" key="1">
    <source>
        <dbReference type="PROSITE-ProRule" id="PRU00042"/>
    </source>
</evidence>
<feature type="compositionally biased region" description="Basic and acidic residues" evidence="3">
    <location>
        <begin position="682"/>
        <end position="691"/>
    </location>
</feature>
<feature type="compositionally biased region" description="Polar residues" evidence="3">
    <location>
        <begin position="369"/>
        <end position="379"/>
    </location>
</feature>
<protein>
    <recommendedName>
        <fullName evidence="8">C2H2-type domain-containing protein</fullName>
    </recommendedName>
</protein>
<proteinExistence type="predicted"/>
<feature type="compositionally biased region" description="Low complexity" evidence="3">
    <location>
        <begin position="488"/>
        <end position="497"/>
    </location>
</feature>
<evidence type="ECO:0000259" key="4">
    <source>
        <dbReference type="PROSITE" id="PS50004"/>
    </source>
</evidence>
<dbReference type="PROSITE" id="PS50004">
    <property type="entry name" value="C2"/>
    <property type="match status" value="1"/>
</dbReference>
<evidence type="ECO:0000256" key="3">
    <source>
        <dbReference type="SAM" id="MobiDB-lite"/>
    </source>
</evidence>
<comment type="caution">
    <text evidence="6">The sequence shown here is derived from an EMBL/GenBank/DDBJ whole genome shotgun (WGS) entry which is preliminary data.</text>
</comment>
<feature type="compositionally biased region" description="Low complexity" evidence="3">
    <location>
        <begin position="552"/>
        <end position="582"/>
    </location>
</feature>
<feature type="domain" description="C2H2-type" evidence="5">
    <location>
        <begin position="84"/>
        <end position="107"/>
    </location>
</feature>
<sequence>MSIHKNHIHDHQSETRKEKEIEELRQKLAQAQTQQQDFQQKIQQEQWYLHGQVKNLQKQNQKTGSNQKQIDILKKKIDRIDPKLICKKCSRLFNSQNELQSHITRRHQDPLRTDESIETEKSGNLLDSANNIFSDSGQFNFVNEDNKPRDNNTERVNVIDNDALMQLTAVLKEQQQTEMEQVNQKLDLIEQELHQQNQGYKKKKNNRLIQSQEVYDKADASTETDILDALDDFRNKDDQYKQQQKQKDNYKPINKYELKNDNIRKPEQLDNQKQKELEEMKQKLNQLENILHETKQQAQQKQQESVQQLEDMKTRLDGINKLKDNNTDSIDRITQQPTLTDKQNKSSSTYHSTRKGRNYYPGLRKSRQSIRSNPNKHINPQQIAIRQQQDERDQQFQQKIKDFKQSEIDFERKQEERDQLRKKLRSGQPIQRVSLDDDLIRRYNNELKQKVDNQKYNNNNNSDIPEYYTPEISTNPIQYPNTYNPLLQQQQQQSQSQYPYINKQQSQYPPKSQHSPSFVRNNTQNDTNIPYQHKSQTHKPTQSSLDSYKDPTSSQNSVSSSGSHTNNFSTSQKQAQQQKAQKPPIPNRNLDQNKRLKKEQDYNKYQDIEHDSDQDRNKDDYYVDSFSLSNTIHSLQQILNDENENKEKMPKKQRKTKEQERIDEIEDDFDQYNENNKKKRSQRQENEDKLKQSQFFEGDVKIKVINTNNLPQADINGSSDPYIVASLGKEKQKMKIQKDSQTSTSSNKNNEELILHFDPKQTKERELKLELWDEDQTYGDDFIGALNIPV</sequence>
<feature type="region of interest" description="Disordered" evidence="3">
    <location>
        <begin position="450"/>
        <end position="600"/>
    </location>
</feature>
<dbReference type="Proteomes" id="UP000324800">
    <property type="component" value="Unassembled WGS sequence"/>
</dbReference>
<keyword evidence="1" id="KW-0479">Metal-binding</keyword>
<evidence type="ECO:0000259" key="5">
    <source>
        <dbReference type="PROSITE" id="PS50157"/>
    </source>
</evidence>
<reference evidence="6 7" key="1">
    <citation type="submission" date="2019-03" db="EMBL/GenBank/DDBJ databases">
        <title>Single cell metagenomics reveals metabolic interactions within the superorganism composed of flagellate Streblomastix strix and complex community of Bacteroidetes bacteria on its surface.</title>
        <authorList>
            <person name="Treitli S.C."/>
            <person name="Kolisko M."/>
            <person name="Husnik F."/>
            <person name="Keeling P."/>
            <person name="Hampl V."/>
        </authorList>
    </citation>
    <scope>NUCLEOTIDE SEQUENCE [LARGE SCALE GENOMIC DNA]</scope>
    <source>
        <strain evidence="6">ST1C</strain>
    </source>
</reference>
<evidence type="ECO:0008006" key="8">
    <source>
        <dbReference type="Google" id="ProtNLM"/>
    </source>
</evidence>
<feature type="coiled-coil region" evidence="2">
    <location>
        <begin position="270"/>
        <end position="315"/>
    </location>
</feature>
<dbReference type="SUPFAM" id="SSF49562">
    <property type="entry name" value="C2 domain (Calcium/lipid-binding domain, CaLB)"/>
    <property type="match status" value="1"/>
</dbReference>
<evidence type="ECO:0000256" key="2">
    <source>
        <dbReference type="SAM" id="Coils"/>
    </source>
</evidence>
<organism evidence="6 7">
    <name type="scientific">Streblomastix strix</name>
    <dbReference type="NCBI Taxonomy" id="222440"/>
    <lineage>
        <taxon>Eukaryota</taxon>
        <taxon>Metamonada</taxon>
        <taxon>Preaxostyla</taxon>
        <taxon>Oxymonadida</taxon>
        <taxon>Streblomastigidae</taxon>
        <taxon>Streblomastix</taxon>
    </lineage>
</organism>
<feature type="compositionally biased region" description="Polar residues" evidence="3">
    <location>
        <begin position="498"/>
        <end position="546"/>
    </location>
</feature>
<feature type="domain" description="C2" evidence="4">
    <location>
        <begin position="679"/>
        <end position="790"/>
    </location>
</feature>
<feature type="coiled-coil region" evidence="2">
    <location>
        <begin position="172"/>
        <end position="206"/>
    </location>
</feature>
<feature type="region of interest" description="Disordered" evidence="3">
    <location>
        <begin position="320"/>
        <end position="379"/>
    </location>
</feature>
<dbReference type="InterPro" id="IPR000008">
    <property type="entry name" value="C2_dom"/>
</dbReference>
<feature type="compositionally biased region" description="Basic and acidic residues" evidence="3">
    <location>
        <begin position="643"/>
        <end position="662"/>
    </location>
</feature>
<feature type="compositionally biased region" description="Polar residues" evidence="3">
    <location>
        <begin position="332"/>
        <end position="351"/>
    </location>
</feature>
<dbReference type="PROSITE" id="PS50157">
    <property type="entry name" value="ZINC_FINGER_C2H2_2"/>
    <property type="match status" value="1"/>
</dbReference>